<evidence type="ECO:0000256" key="4">
    <source>
        <dbReference type="ARBA" id="ARBA00038012"/>
    </source>
</evidence>
<keyword evidence="11" id="KW-0472">Membrane</keyword>
<dbReference type="PANTHER" id="PTHR43856">
    <property type="entry name" value="CARDIOLIPIN HYDROLASE"/>
    <property type="match status" value="1"/>
</dbReference>
<reference evidence="13" key="1">
    <citation type="submission" date="2022-01" db="EMBL/GenBank/DDBJ databases">
        <authorList>
            <person name="Braso-Vives M."/>
        </authorList>
    </citation>
    <scope>NUCLEOTIDE SEQUENCE</scope>
</reference>
<dbReference type="PROSITE" id="PS50035">
    <property type="entry name" value="PLD"/>
    <property type="match status" value="1"/>
</dbReference>
<name>A0A8K0ADR1_BRALA</name>
<evidence type="ECO:0000256" key="11">
    <source>
        <dbReference type="SAM" id="Phobius"/>
    </source>
</evidence>
<feature type="domain" description="PLD phosphodiesterase" evidence="12">
    <location>
        <begin position="150"/>
        <end position="177"/>
    </location>
</feature>
<keyword evidence="1" id="KW-0378">Hydrolase</keyword>
<evidence type="ECO:0000256" key="3">
    <source>
        <dbReference type="ARBA" id="ARBA00023098"/>
    </source>
</evidence>
<comment type="catalytic activity">
    <reaction evidence="10">
        <text>a cardiolipin + H2O = a 1,2-diacyl-sn-glycero-3-phospho-(1'-sn-glycerol) + a 1,2-diacyl-sn-glycero-3-phosphate + H(+)</text>
        <dbReference type="Rhea" id="RHEA:44884"/>
        <dbReference type="ChEBI" id="CHEBI:15377"/>
        <dbReference type="ChEBI" id="CHEBI:15378"/>
        <dbReference type="ChEBI" id="CHEBI:58608"/>
        <dbReference type="ChEBI" id="CHEBI:62237"/>
        <dbReference type="ChEBI" id="CHEBI:64716"/>
    </reaction>
    <physiologicalReaction direction="left-to-right" evidence="10">
        <dbReference type="Rhea" id="RHEA:44885"/>
    </physiologicalReaction>
</comment>
<dbReference type="GO" id="GO:0016891">
    <property type="term" value="F:RNA endonuclease activity producing 5'-phosphomonoesters, hydrolytic mechanism"/>
    <property type="evidence" value="ECO:0007669"/>
    <property type="project" value="TreeGrafter"/>
</dbReference>
<feature type="transmembrane region" description="Helical" evidence="11">
    <location>
        <begin position="6"/>
        <end position="25"/>
    </location>
</feature>
<comment type="similarity">
    <text evidence="4">Belongs to the phospholipase D family. MitoPLD/Zucchini subfamily.</text>
</comment>
<evidence type="ECO:0000259" key="12">
    <source>
        <dbReference type="PROSITE" id="PS50035"/>
    </source>
</evidence>
<organism evidence="13 14">
    <name type="scientific">Branchiostoma lanceolatum</name>
    <name type="common">Common lancelet</name>
    <name type="synonym">Amphioxus lanceolatum</name>
    <dbReference type="NCBI Taxonomy" id="7740"/>
    <lineage>
        <taxon>Eukaryota</taxon>
        <taxon>Metazoa</taxon>
        <taxon>Chordata</taxon>
        <taxon>Cephalochordata</taxon>
        <taxon>Leptocardii</taxon>
        <taxon>Amphioxiformes</taxon>
        <taxon>Branchiostomatidae</taxon>
        <taxon>Branchiostoma</taxon>
    </lineage>
</organism>
<proteinExistence type="inferred from homology"/>
<dbReference type="Pfam" id="PF13091">
    <property type="entry name" value="PLDc_2"/>
    <property type="match status" value="1"/>
</dbReference>
<keyword evidence="11" id="KW-1133">Transmembrane helix</keyword>
<evidence type="ECO:0000256" key="7">
    <source>
        <dbReference type="ARBA" id="ARBA00042226"/>
    </source>
</evidence>
<dbReference type="CDD" id="cd09171">
    <property type="entry name" value="PLDc_vPLD6_like"/>
    <property type="match status" value="1"/>
</dbReference>
<evidence type="ECO:0000256" key="8">
    <source>
        <dbReference type="ARBA" id="ARBA00043135"/>
    </source>
</evidence>
<dbReference type="SMART" id="SM00155">
    <property type="entry name" value="PLDc"/>
    <property type="match status" value="1"/>
</dbReference>
<dbReference type="AlphaFoldDB" id="A0A8K0ADR1"/>
<dbReference type="GO" id="GO:0005739">
    <property type="term" value="C:mitochondrion"/>
    <property type="evidence" value="ECO:0007669"/>
    <property type="project" value="TreeGrafter"/>
</dbReference>
<dbReference type="OrthoDB" id="5205528at2759"/>
<dbReference type="GO" id="GO:0034587">
    <property type="term" value="P:piRNA processing"/>
    <property type="evidence" value="ECO:0007669"/>
    <property type="project" value="TreeGrafter"/>
</dbReference>
<dbReference type="Gene3D" id="3.30.870.10">
    <property type="entry name" value="Endonuclease Chain A"/>
    <property type="match status" value="1"/>
</dbReference>
<gene>
    <name evidence="13" type="primary">PLD6</name>
    <name evidence="13" type="ORF">BLAG_LOCUS25210</name>
</gene>
<evidence type="ECO:0000313" key="14">
    <source>
        <dbReference type="Proteomes" id="UP000838412"/>
    </source>
</evidence>
<evidence type="ECO:0000256" key="5">
    <source>
        <dbReference type="ARBA" id="ARBA00040549"/>
    </source>
</evidence>
<evidence type="ECO:0000256" key="6">
    <source>
        <dbReference type="ARBA" id="ARBA00041680"/>
    </source>
</evidence>
<evidence type="ECO:0000313" key="13">
    <source>
        <dbReference type="EMBL" id="CAH1274082.1"/>
    </source>
</evidence>
<keyword evidence="11" id="KW-0812">Transmembrane</keyword>
<dbReference type="SUPFAM" id="SSF56024">
    <property type="entry name" value="Phospholipase D/nuclease"/>
    <property type="match status" value="1"/>
</dbReference>
<sequence>MGYLKLFGIALAASCVVDLLYLLVFRRRKRVSSGEKAQKGHVIHKVLFFPDAQVSCPRQSQPGGCKMRRCKFTHDTTSLSQLKQYLCSAKKTLDLCVYTISCLDLAKTVVDLHHKGVLVRIITDKEQMEQTGSQVWYFRSEGIQVRHDNSPYFMHHKFAIVDNSILINGSFNWTRQAITGNSENLLVTNSRRILRPYAEEFQRLWNMYEPGLLKKRREGSEKFLKDLKATGTSNGMRQ</sequence>
<evidence type="ECO:0000256" key="9">
    <source>
        <dbReference type="ARBA" id="ARBA00043167"/>
    </source>
</evidence>
<accession>A0A8K0ADR1</accession>
<keyword evidence="14" id="KW-1185">Reference proteome</keyword>
<dbReference type="EMBL" id="OV696694">
    <property type="protein sequence ID" value="CAH1274082.1"/>
    <property type="molecule type" value="Genomic_DNA"/>
</dbReference>
<dbReference type="InterPro" id="IPR051406">
    <property type="entry name" value="PLD_domain"/>
</dbReference>
<evidence type="ECO:0000256" key="1">
    <source>
        <dbReference type="ARBA" id="ARBA00022801"/>
    </source>
</evidence>
<evidence type="ECO:0000256" key="2">
    <source>
        <dbReference type="ARBA" id="ARBA00022963"/>
    </source>
</evidence>
<dbReference type="GO" id="GO:0016042">
    <property type="term" value="P:lipid catabolic process"/>
    <property type="evidence" value="ECO:0007669"/>
    <property type="project" value="UniProtKB-KW"/>
</dbReference>
<dbReference type="PANTHER" id="PTHR43856:SF1">
    <property type="entry name" value="MITOCHONDRIAL CARDIOLIPIN HYDROLASE"/>
    <property type="match status" value="1"/>
</dbReference>
<evidence type="ECO:0000256" key="10">
    <source>
        <dbReference type="ARBA" id="ARBA00048101"/>
    </source>
</evidence>
<dbReference type="InterPro" id="IPR025202">
    <property type="entry name" value="PLD-like_dom"/>
</dbReference>
<protein>
    <recommendedName>
        <fullName evidence="5">Mitochondrial cardiolipin hydrolase</fullName>
    </recommendedName>
    <alternativeName>
        <fullName evidence="7">Choline phosphatase 6</fullName>
    </alternativeName>
    <alternativeName>
        <fullName evidence="9">Mitochondrial phospholipase</fullName>
    </alternativeName>
    <alternativeName>
        <fullName evidence="8">Phosphatidylcholine-hydrolyzing phospholipase D6</fullName>
    </alternativeName>
    <alternativeName>
        <fullName evidence="6">Phospholipase D6</fullName>
    </alternativeName>
</protein>
<dbReference type="Proteomes" id="UP000838412">
    <property type="component" value="Chromosome 9"/>
</dbReference>
<dbReference type="InterPro" id="IPR001736">
    <property type="entry name" value="PLipase_D/transphosphatidylase"/>
</dbReference>
<keyword evidence="3" id="KW-0443">Lipid metabolism</keyword>
<keyword evidence="2" id="KW-0442">Lipid degradation</keyword>